<dbReference type="STRING" id="1392540.P256_01853"/>
<dbReference type="InterPro" id="IPR012902">
    <property type="entry name" value="N_methyl_site"/>
</dbReference>
<dbReference type="InterPro" id="IPR045584">
    <property type="entry name" value="Pilin-like"/>
</dbReference>
<evidence type="ECO:0000256" key="11">
    <source>
        <dbReference type="SAM" id="Phobius"/>
    </source>
</evidence>
<comment type="subcellular location">
    <subcellularLocation>
        <location evidence="1">Cell inner membrane</location>
        <topology evidence="1">Single-pass membrane protein</topology>
    </subcellularLocation>
</comment>
<dbReference type="GO" id="GO:0015627">
    <property type="term" value="C:type II protein secretion system complex"/>
    <property type="evidence" value="ECO:0007669"/>
    <property type="project" value="InterPro"/>
</dbReference>
<keyword evidence="3" id="KW-1003">Cell membrane</keyword>
<evidence type="ECO:0000256" key="6">
    <source>
        <dbReference type="ARBA" id="ARBA00022692"/>
    </source>
</evidence>
<accession>V2TQP8</accession>
<dbReference type="InterPro" id="IPR022346">
    <property type="entry name" value="T2SS_GspH"/>
</dbReference>
<dbReference type="GO" id="GO:0015628">
    <property type="term" value="P:protein secretion by the type II secretion system"/>
    <property type="evidence" value="ECO:0007669"/>
    <property type="project" value="InterPro"/>
</dbReference>
<evidence type="ECO:0000256" key="10">
    <source>
        <dbReference type="ARBA" id="ARBA00030775"/>
    </source>
</evidence>
<dbReference type="PATRIC" id="fig|1392540.3.peg.1788"/>
<dbReference type="RefSeq" id="WP_023273477.1">
    <property type="nucleotide sequence ID" value="NZ_KI530734.1"/>
</dbReference>
<dbReference type="NCBIfam" id="TIGR02532">
    <property type="entry name" value="IV_pilin_GFxxxE"/>
    <property type="match status" value="1"/>
</dbReference>
<keyword evidence="5" id="KW-0997">Cell inner membrane</keyword>
<dbReference type="Gene3D" id="3.30.700.10">
    <property type="entry name" value="Glycoprotein, Type 4 Pilin"/>
    <property type="match status" value="1"/>
</dbReference>
<evidence type="ECO:0000259" key="12">
    <source>
        <dbReference type="Pfam" id="PF12019"/>
    </source>
</evidence>
<evidence type="ECO:0000256" key="5">
    <source>
        <dbReference type="ARBA" id="ARBA00022519"/>
    </source>
</evidence>
<sequence length="157" mass="16871">MRPVKGFTLIELMVTIAVLAVIAMIAVPSFSNMILRQNLNSSGNTLVSAFTTARTKAALERRNITVVLNTQPQANTDTSLNWSANRKTVQNTSGGNVTTVVFRPDGFIQKNNETTPTSTNIQIRLCEQAVSANLSKIVTINFLGGVARESAITNGCS</sequence>
<evidence type="ECO:0000256" key="8">
    <source>
        <dbReference type="ARBA" id="ARBA00023136"/>
    </source>
</evidence>
<dbReference type="AlphaFoldDB" id="V2TQP8"/>
<dbReference type="HOGENOM" id="CLU_084761_2_1_6"/>
<evidence type="ECO:0000313" key="14">
    <source>
        <dbReference type="Proteomes" id="UP000023785"/>
    </source>
</evidence>
<organism evidence="13 14">
    <name type="scientific">Acinetobacter nectaris CIP 110549</name>
    <dbReference type="NCBI Taxonomy" id="1392540"/>
    <lineage>
        <taxon>Bacteria</taxon>
        <taxon>Pseudomonadati</taxon>
        <taxon>Pseudomonadota</taxon>
        <taxon>Gammaproteobacteria</taxon>
        <taxon>Moraxellales</taxon>
        <taxon>Moraxellaceae</taxon>
        <taxon>Acinetobacter</taxon>
    </lineage>
</organism>
<keyword evidence="7 11" id="KW-1133">Transmembrane helix</keyword>
<name>V2TQP8_9GAMM</name>
<dbReference type="Proteomes" id="UP000023785">
    <property type="component" value="Unassembled WGS sequence"/>
</dbReference>
<proteinExistence type="inferred from homology"/>
<reference evidence="13 14" key="1">
    <citation type="submission" date="2013-10" db="EMBL/GenBank/DDBJ databases">
        <title>The Genome Sequence of Acinetobacter nectaris CIP 110549.</title>
        <authorList>
            <consortium name="The Broad Institute Genomics Platform"/>
            <consortium name="The Broad Institute Genome Sequencing Center for Infectious Disease"/>
            <person name="Cerqueira G."/>
            <person name="Feldgarden M."/>
            <person name="Courvalin P."/>
            <person name="Grillot-Courvalin C."/>
            <person name="Clermont D."/>
            <person name="Rocha E."/>
            <person name="Yoon E.-J."/>
            <person name="Nemec A."/>
            <person name="Young S.K."/>
            <person name="Zeng Q."/>
            <person name="Gargeya S."/>
            <person name="Fitzgerald M."/>
            <person name="Abouelleil A."/>
            <person name="Alvarado L."/>
            <person name="Berlin A.M."/>
            <person name="Chapman S.B."/>
            <person name="Gainer-Dewar J."/>
            <person name="Goldberg J."/>
            <person name="Gnerre S."/>
            <person name="Griggs A."/>
            <person name="Gujja S."/>
            <person name="Hansen M."/>
            <person name="Howarth C."/>
            <person name="Imamovic A."/>
            <person name="Ireland A."/>
            <person name="Larimer J."/>
            <person name="McCowan C."/>
            <person name="Murphy C."/>
            <person name="Pearson M."/>
            <person name="Poon T.W."/>
            <person name="Priest M."/>
            <person name="Roberts A."/>
            <person name="Saif S."/>
            <person name="Shea T."/>
            <person name="Sykes S."/>
            <person name="Wortman J."/>
            <person name="Nusbaum C."/>
            <person name="Birren B."/>
        </authorList>
    </citation>
    <scope>NUCLEOTIDE SEQUENCE [LARGE SCALE GENOMIC DNA]</scope>
    <source>
        <strain evidence="13 14">CIP 110549</strain>
    </source>
</reference>
<dbReference type="eggNOG" id="COG4970">
    <property type="taxonomic scope" value="Bacteria"/>
</dbReference>
<keyword evidence="14" id="KW-1185">Reference proteome</keyword>
<dbReference type="SUPFAM" id="SSF54523">
    <property type="entry name" value="Pili subunits"/>
    <property type="match status" value="1"/>
</dbReference>
<keyword evidence="4" id="KW-0488">Methylation</keyword>
<evidence type="ECO:0000256" key="1">
    <source>
        <dbReference type="ARBA" id="ARBA00004377"/>
    </source>
</evidence>
<keyword evidence="8 11" id="KW-0472">Membrane</keyword>
<dbReference type="GO" id="GO:0005886">
    <property type="term" value="C:plasma membrane"/>
    <property type="evidence" value="ECO:0007669"/>
    <property type="project" value="UniProtKB-SubCell"/>
</dbReference>
<comment type="caution">
    <text evidence="13">The sequence shown here is derived from an EMBL/GenBank/DDBJ whole genome shotgun (WGS) entry which is preliminary data.</text>
</comment>
<feature type="transmembrane region" description="Helical" evidence="11">
    <location>
        <begin position="6"/>
        <end position="27"/>
    </location>
</feature>
<keyword evidence="6 11" id="KW-0812">Transmembrane</keyword>
<evidence type="ECO:0000256" key="7">
    <source>
        <dbReference type="ARBA" id="ARBA00022989"/>
    </source>
</evidence>
<dbReference type="PROSITE" id="PS00409">
    <property type="entry name" value="PROKAR_NTER_METHYL"/>
    <property type="match status" value="1"/>
</dbReference>
<gene>
    <name evidence="13" type="ORF">P256_01853</name>
</gene>
<dbReference type="Pfam" id="PF12019">
    <property type="entry name" value="GspH"/>
    <property type="match status" value="1"/>
</dbReference>
<dbReference type="EMBL" id="AYER01000007">
    <property type="protein sequence ID" value="ESK38320.1"/>
    <property type="molecule type" value="Genomic_DNA"/>
</dbReference>
<protein>
    <recommendedName>
        <fullName evidence="2">Type II secretion system protein H</fullName>
    </recommendedName>
    <alternativeName>
        <fullName evidence="10">General secretion pathway protein H</fullName>
    </alternativeName>
</protein>
<evidence type="ECO:0000256" key="4">
    <source>
        <dbReference type="ARBA" id="ARBA00022481"/>
    </source>
</evidence>
<dbReference type="OrthoDB" id="5587184at2"/>
<dbReference type="Pfam" id="PF07963">
    <property type="entry name" value="N_methyl"/>
    <property type="match status" value="1"/>
</dbReference>
<evidence type="ECO:0000313" key="13">
    <source>
        <dbReference type="EMBL" id="ESK38320.1"/>
    </source>
</evidence>
<comment type="similarity">
    <text evidence="9">Belongs to the GSP H family.</text>
</comment>
<feature type="domain" description="General secretion pathway GspH" evidence="12">
    <location>
        <begin position="44"/>
        <end position="144"/>
    </location>
</feature>
<evidence type="ECO:0000256" key="2">
    <source>
        <dbReference type="ARBA" id="ARBA00021549"/>
    </source>
</evidence>
<evidence type="ECO:0000256" key="3">
    <source>
        <dbReference type="ARBA" id="ARBA00022475"/>
    </source>
</evidence>
<evidence type="ECO:0000256" key="9">
    <source>
        <dbReference type="ARBA" id="ARBA00025772"/>
    </source>
</evidence>